<dbReference type="InterPro" id="IPR000182">
    <property type="entry name" value="GNAT_dom"/>
</dbReference>
<dbReference type="Gene3D" id="3.40.630.30">
    <property type="match status" value="1"/>
</dbReference>
<dbReference type="InterPro" id="IPR016181">
    <property type="entry name" value="Acyl_CoA_acyltransferase"/>
</dbReference>
<accession>A0ABV8VUX3</accession>
<dbReference type="Pfam" id="PF13302">
    <property type="entry name" value="Acetyltransf_3"/>
    <property type="match status" value="1"/>
</dbReference>
<keyword evidence="2" id="KW-0808">Transferase</keyword>
<dbReference type="GO" id="GO:0016746">
    <property type="term" value="F:acyltransferase activity"/>
    <property type="evidence" value="ECO:0007669"/>
    <property type="project" value="UniProtKB-KW"/>
</dbReference>
<reference evidence="3" key="1">
    <citation type="journal article" date="2019" name="Int. J. Syst. Evol. Microbiol.">
        <title>The Global Catalogue of Microorganisms (GCM) 10K type strain sequencing project: providing services to taxonomists for standard genome sequencing and annotation.</title>
        <authorList>
            <consortium name="The Broad Institute Genomics Platform"/>
            <consortium name="The Broad Institute Genome Sequencing Center for Infectious Disease"/>
            <person name="Wu L."/>
            <person name="Ma J."/>
        </authorList>
    </citation>
    <scope>NUCLEOTIDE SEQUENCE [LARGE SCALE GENOMIC DNA]</scope>
    <source>
        <strain evidence="3">KACC 14058</strain>
    </source>
</reference>
<gene>
    <name evidence="2" type="primary">pseH</name>
    <name evidence="2" type="ORF">ACFOZ1_10915</name>
</gene>
<dbReference type="PANTHER" id="PTHR43415">
    <property type="entry name" value="SPERMIDINE N(1)-ACETYLTRANSFERASE"/>
    <property type="match status" value="1"/>
</dbReference>
<evidence type="ECO:0000313" key="3">
    <source>
        <dbReference type="Proteomes" id="UP001595880"/>
    </source>
</evidence>
<dbReference type="InterPro" id="IPR020036">
    <property type="entry name" value="PseH"/>
</dbReference>
<comment type="caution">
    <text evidence="2">The sequence shown here is derived from an EMBL/GenBank/DDBJ whole genome shotgun (WGS) entry which is preliminary data.</text>
</comment>
<evidence type="ECO:0000313" key="2">
    <source>
        <dbReference type="EMBL" id="MFC4388312.1"/>
    </source>
</evidence>
<dbReference type="NCBIfam" id="TIGR03585">
    <property type="entry name" value="PseH"/>
    <property type="match status" value="1"/>
</dbReference>
<proteinExistence type="predicted"/>
<dbReference type="RefSeq" id="WP_390199249.1">
    <property type="nucleotide sequence ID" value="NZ_JBHSDV010000003.1"/>
</dbReference>
<dbReference type="PROSITE" id="PS51186">
    <property type="entry name" value="GNAT"/>
    <property type="match status" value="1"/>
</dbReference>
<organism evidence="2 3">
    <name type="scientific">Gracilibacillus marinus</name>
    <dbReference type="NCBI Taxonomy" id="630535"/>
    <lineage>
        <taxon>Bacteria</taxon>
        <taxon>Bacillati</taxon>
        <taxon>Bacillota</taxon>
        <taxon>Bacilli</taxon>
        <taxon>Bacillales</taxon>
        <taxon>Bacillaceae</taxon>
        <taxon>Gracilibacillus</taxon>
    </lineage>
</organism>
<name>A0ABV8VUX3_9BACI</name>
<sequence>MNNSYLRFIKESDLPIVLAWRNSEHVRKHMYNDAKISMEDHIQWFHKMEQDDKHFVFIYIQNNVPLGLVQLTNIERRFDRLYWGFYIGDKKAPRGSGTEMGILALNKIFTDFSINKVCAEVVETNQQSMAFHEKLGFKQEGLFQQHIKKNGKYVNVIPYALFKEEWRGVVK</sequence>
<feature type="domain" description="N-acetyltransferase" evidence="1">
    <location>
        <begin position="4"/>
        <end position="164"/>
    </location>
</feature>
<protein>
    <submittedName>
        <fullName evidence="2">UDP-4-amino-4, 6-dideoxy-N-acetyl-beta-L-altrosamine N-acetyltransferase</fullName>
        <ecNumber evidence="2">2.3.1.202</ecNumber>
    </submittedName>
</protein>
<dbReference type="EMBL" id="JBHSDV010000003">
    <property type="protein sequence ID" value="MFC4388312.1"/>
    <property type="molecule type" value="Genomic_DNA"/>
</dbReference>
<dbReference type="PANTHER" id="PTHR43415:SF3">
    <property type="entry name" value="GNAT-FAMILY ACETYLTRANSFERASE"/>
    <property type="match status" value="1"/>
</dbReference>
<evidence type="ECO:0000259" key="1">
    <source>
        <dbReference type="PROSITE" id="PS51186"/>
    </source>
</evidence>
<dbReference type="SUPFAM" id="SSF55729">
    <property type="entry name" value="Acyl-CoA N-acyltransferases (Nat)"/>
    <property type="match status" value="1"/>
</dbReference>
<keyword evidence="3" id="KW-1185">Reference proteome</keyword>
<keyword evidence="2" id="KW-0012">Acyltransferase</keyword>
<dbReference type="EC" id="2.3.1.202" evidence="2"/>
<dbReference type="Proteomes" id="UP001595880">
    <property type="component" value="Unassembled WGS sequence"/>
</dbReference>